<dbReference type="Proteomes" id="UP000001882">
    <property type="component" value="Chromosome"/>
</dbReference>
<gene>
    <name evidence="1" type="ordered locus">MCP_0824</name>
</gene>
<dbReference type="eggNOG" id="arCOG05122">
    <property type="taxonomic scope" value="Archaea"/>
</dbReference>
<evidence type="ECO:0008006" key="3">
    <source>
        <dbReference type="Google" id="ProtNLM"/>
    </source>
</evidence>
<dbReference type="KEGG" id="mpd:MCP_0824"/>
<protein>
    <recommendedName>
        <fullName evidence="3">DNA alkylation repair enzyme</fullName>
    </recommendedName>
</protein>
<accession>D1YWS4</accession>
<evidence type="ECO:0000313" key="1">
    <source>
        <dbReference type="EMBL" id="BAI60896.1"/>
    </source>
</evidence>
<dbReference type="InParanoid" id="D1YWS4"/>
<dbReference type="PATRIC" id="fig|304371.9.peg.850"/>
<dbReference type="RefSeq" id="WP_012899575.1">
    <property type="nucleotide sequence ID" value="NC_013665.1"/>
</dbReference>
<dbReference type="InterPro" id="IPR016024">
    <property type="entry name" value="ARM-type_fold"/>
</dbReference>
<dbReference type="SUPFAM" id="SSF48371">
    <property type="entry name" value="ARM repeat"/>
    <property type="match status" value="1"/>
</dbReference>
<dbReference type="AlphaFoldDB" id="D1YWS4"/>
<dbReference type="PANTHER" id="PTHR41291:SF1">
    <property type="entry name" value="DNA ALKYLATION REPAIR PROTEIN"/>
    <property type="match status" value="1"/>
</dbReference>
<dbReference type="InterPro" id="IPR014825">
    <property type="entry name" value="DNA_alkylation"/>
</dbReference>
<evidence type="ECO:0000313" key="2">
    <source>
        <dbReference type="Proteomes" id="UP000001882"/>
    </source>
</evidence>
<dbReference type="GeneID" id="8680859"/>
<dbReference type="Gene3D" id="1.25.10.90">
    <property type="match status" value="1"/>
</dbReference>
<dbReference type="PANTHER" id="PTHR41291">
    <property type="entry name" value="DNA ALKYLATION REPAIR PROTEIN"/>
    <property type="match status" value="1"/>
</dbReference>
<reference evidence="1 2" key="2">
    <citation type="journal article" date="2008" name="Int. J. Syst. Evol. Microbiol.">
        <title>Methanocella paludicola gen. nov., sp. nov., a methane-producing archaeon, the first isolate of the lineage 'Rice Cluster I', and proposal of the new archaeal order Methanocellales ord. nov.</title>
        <authorList>
            <person name="Sakai S."/>
            <person name="Imachi H."/>
            <person name="Hanada S."/>
            <person name="Ohashi A."/>
            <person name="Harada H."/>
            <person name="Kamagata Y."/>
        </authorList>
    </citation>
    <scope>NUCLEOTIDE SEQUENCE [LARGE SCALE GENOMIC DNA]</scope>
    <source>
        <strain evidence="2">DSM 17711 / JCM 13418 / NBRC 101707 / SANAE</strain>
    </source>
</reference>
<sequence>MASEVCADDVIARLRSMANPGNREGMARYGITVDRAFGVSMPELRALAKELDKDHELALALWDTGYHEAKILAGLIDDPRQVSEKQMDTWAAGFDSWDVCDQCCSNLFDKTQFAYGKALAWTRDEREFVRRAGYVMMATLAVHDKKAPDTVFELFLPFIIKGSMDERNFVKKAVNWALRQIGKRNADLNVKAIATAKQMQALDSKSARWIAADALKELQSPAVRKKVSKPKKK</sequence>
<reference evidence="1 2" key="1">
    <citation type="journal article" date="2007" name="Appl. Environ. Microbiol.">
        <title>Isolation of key methanogens for global methane emission from rice paddy fields: a novel isolate affiliated with the clone cluster rice cluster I.</title>
        <authorList>
            <person name="Sakai S."/>
            <person name="Imachi H."/>
            <person name="Sekiguchi Y."/>
            <person name="Ohashi A."/>
            <person name="Harada H."/>
            <person name="Kamagata Y."/>
        </authorList>
    </citation>
    <scope>NUCLEOTIDE SEQUENCE [LARGE SCALE GENOMIC DNA]</scope>
    <source>
        <strain evidence="2">DSM 17711 / JCM 13418 / NBRC 101707 / SANAE</strain>
    </source>
</reference>
<proteinExistence type="predicted"/>
<name>D1YWS4_METPS</name>
<organism evidence="1 2">
    <name type="scientific">Methanocella paludicola (strain DSM 17711 / JCM 13418 / NBRC 101707 / SANAE)</name>
    <dbReference type="NCBI Taxonomy" id="304371"/>
    <lineage>
        <taxon>Archaea</taxon>
        <taxon>Methanobacteriati</taxon>
        <taxon>Methanobacteriota</taxon>
        <taxon>Stenosarchaea group</taxon>
        <taxon>Methanomicrobia</taxon>
        <taxon>Methanocellales</taxon>
        <taxon>Methanocellaceae</taxon>
        <taxon>Methanocella</taxon>
    </lineage>
</organism>
<dbReference type="Pfam" id="PF08713">
    <property type="entry name" value="DNA_alkylation"/>
    <property type="match status" value="1"/>
</dbReference>
<dbReference type="CDD" id="cd06561">
    <property type="entry name" value="AlkD_like"/>
    <property type="match status" value="1"/>
</dbReference>
<reference evidence="2" key="3">
    <citation type="journal article" date="2011" name="PLoS ONE">
        <title>Genome sequence of a mesophilic hydrogenotrophic methanogen Methanocella paludicola, the first cultivated representative of the order Methanocellales.</title>
        <authorList>
            <person name="Sakai S."/>
            <person name="Takaki Y."/>
            <person name="Shimamura S."/>
            <person name="Sekine M."/>
            <person name="Tajima T."/>
            <person name="Kosugi H."/>
            <person name="Ichikawa N."/>
            <person name="Tasumi E."/>
            <person name="Hiraki A.T."/>
            <person name="Shimizu A."/>
            <person name="Kato Y."/>
            <person name="Nishiko R."/>
            <person name="Mori K."/>
            <person name="Fujita N."/>
            <person name="Imachi H."/>
            <person name="Takai K."/>
        </authorList>
    </citation>
    <scope>NUCLEOTIDE SEQUENCE [LARGE SCALE GENOMIC DNA]</scope>
    <source>
        <strain evidence="2">DSM 17711 / JCM 13418 / NBRC 101707 / SANAE</strain>
    </source>
</reference>
<dbReference type="STRING" id="304371.MCP_0824"/>
<keyword evidence="2" id="KW-1185">Reference proteome</keyword>
<dbReference type="EMBL" id="AP011532">
    <property type="protein sequence ID" value="BAI60896.1"/>
    <property type="molecule type" value="Genomic_DNA"/>
</dbReference>